<comment type="caution">
    <text evidence="1">The sequence shown here is derived from an EMBL/GenBank/DDBJ whole genome shotgun (WGS) entry which is preliminary data.</text>
</comment>
<sequence length="73" mass="8263">MGADGDKPARRALEDCAVEEFRAGLLTPPELRRRLGFGTRTMLDAFLKERGVYTDHDDADLMQDLRDLDRLGL</sequence>
<organism evidence="1 2">
    <name type="scientific">Methylobacterium nonmethylotrophicum</name>
    <dbReference type="NCBI Taxonomy" id="1141884"/>
    <lineage>
        <taxon>Bacteria</taxon>
        <taxon>Pseudomonadati</taxon>
        <taxon>Pseudomonadota</taxon>
        <taxon>Alphaproteobacteria</taxon>
        <taxon>Hyphomicrobiales</taxon>
        <taxon>Methylobacteriaceae</taxon>
        <taxon>Methylobacterium</taxon>
    </lineage>
</organism>
<keyword evidence="2" id="KW-1185">Reference proteome</keyword>
<dbReference type="AlphaFoldDB" id="A0A4Z0NUL4"/>
<accession>A0A4Z0NUL4</accession>
<reference evidence="1 2" key="1">
    <citation type="submission" date="2019-04" db="EMBL/GenBank/DDBJ databases">
        <authorList>
            <person name="Feng G."/>
            <person name="Zhu H."/>
        </authorList>
    </citation>
    <scope>NUCLEOTIDE SEQUENCE [LARGE SCALE GENOMIC DNA]</scope>
    <source>
        <strain evidence="1 2">6HR-1</strain>
    </source>
</reference>
<dbReference type="RefSeq" id="WP_135413829.1">
    <property type="nucleotide sequence ID" value="NZ_SRLB01000004.1"/>
</dbReference>
<dbReference type="Proteomes" id="UP000297535">
    <property type="component" value="Unassembled WGS sequence"/>
</dbReference>
<proteinExistence type="predicted"/>
<evidence type="ECO:0000313" key="2">
    <source>
        <dbReference type="Proteomes" id="UP000297535"/>
    </source>
</evidence>
<evidence type="ECO:0000313" key="1">
    <source>
        <dbReference type="EMBL" id="TGE01226.1"/>
    </source>
</evidence>
<dbReference type="OrthoDB" id="5770859at2"/>
<protein>
    <submittedName>
        <fullName evidence="1">Uncharacterized protein</fullName>
    </submittedName>
</protein>
<gene>
    <name evidence="1" type="ORF">EU555_06405</name>
</gene>
<dbReference type="EMBL" id="SRLB01000004">
    <property type="protein sequence ID" value="TGE01226.1"/>
    <property type="molecule type" value="Genomic_DNA"/>
</dbReference>
<name>A0A4Z0NUL4_9HYPH</name>